<dbReference type="Pfam" id="PF14416">
    <property type="entry name" value="PMR5N"/>
    <property type="match status" value="1"/>
</dbReference>
<protein>
    <recommendedName>
        <fullName evidence="12">Trichome birefringence-like N-terminal domain-containing protein</fullName>
    </recommendedName>
</protein>
<evidence type="ECO:0008006" key="12">
    <source>
        <dbReference type="Google" id="ProtNLM"/>
    </source>
</evidence>
<proteinExistence type="inferred from homology"/>
<dbReference type="PANTHER" id="PTHR32285">
    <property type="entry name" value="PROTEIN TRICHOME BIREFRINGENCE-LIKE 9-RELATED"/>
    <property type="match status" value="1"/>
</dbReference>
<evidence type="ECO:0000256" key="7">
    <source>
        <dbReference type="SAM" id="Phobius"/>
    </source>
</evidence>
<dbReference type="GO" id="GO:0016020">
    <property type="term" value="C:membrane"/>
    <property type="evidence" value="ECO:0007669"/>
    <property type="project" value="UniProtKB-SubCell"/>
</dbReference>
<evidence type="ECO:0000256" key="6">
    <source>
        <dbReference type="ARBA" id="ARBA00023136"/>
    </source>
</evidence>
<dbReference type="InterPro" id="IPR025846">
    <property type="entry name" value="TBL_N"/>
</dbReference>
<dbReference type="Proteomes" id="UP001202328">
    <property type="component" value="Unassembled WGS sequence"/>
</dbReference>
<sequence length="488" mass="56672">MKIQYPETPLPLIPLVKTRLFSFYVPSFISRKLSLSWLLLPFLLFLALLLDIIGFPPIYQSSFLGINFQIFSNSKCDYTNGKWVRDNVTYTSEFYTENCLFLDQGFRCQGNGRKDNDFRNWRWQPKDCSLPRFDANDLLERSRNGRIVFVGDSIVRNQWESMLCMLAGSIPMNETSTEVYEENGNPITKHKGFLSFRFRSYNLTVEYYRNPFLVFMGHPPSPSKNSSLSSTDNKMFKSTIRVDSLHADSKKWINADVLVFSAGHWWTDDKTIKKGVFFQQGSTVNITMDVKEAFRRSVQSWKRWVLQKLDPSKTHIFFRSYSPIHFRQVKISLLFLPLKFHRPKTVMSPQNFLACSLRFSTCREGTWNSGGRCEMYTAPDSKLREPNTEPWNNLMMSETCDDINSNKKKRSSNIVEYLNITYLTNSRVDGHPSKYYSGGTINTPPINVTTVPNNIQQDCSHWCLPGVPDTWNHLLYAQLLSRGFKTKL</sequence>
<dbReference type="Pfam" id="PF13839">
    <property type="entry name" value="PC-Esterase"/>
    <property type="match status" value="2"/>
</dbReference>
<keyword evidence="3 7" id="KW-0812">Transmembrane</keyword>
<name>A0AAD4RUY6_9MAGN</name>
<gene>
    <name evidence="10" type="ORF">MKW98_002145</name>
</gene>
<comment type="caution">
    <text evidence="10">The sequence shown here is derived from an EMBL/GenBank/DDBJ whole genome shotgun (WGS) entry which is preliminary data.</text>
</comment>
<dbReference type="AlphaFoldDB" id="A0AAD4RUY6"/>
<dbReference type="GO" id="GO:0005794">
    <property type="term" value="C:Golgi apparatus"/>
    <property type="evidence" value="ECO:0007669"/>
    <property type="project" value="TreeGrafter"/>
</dbReference>
<dbReference type="InterPro" id="IPR029962">
    <property type="entry name" value="TBL"/>
</dbReference>
<evidence type="ECO:0000256" key="2">
    <source>
        <dbReference type="ARBA" id="ARBA00007727"/>
    </source>
</evidence>
<evidence type="ECO:0000313" key="10">
    <source>
        <dbReference type="EMBL" id="KAI3832599.1"/>
    </source>
</evidence>
<feature type="domain" description="Trichome birefringence-like C-terminal" evidence="8">
    <location>
        <begin position="130"/>
        <end position="329"/>
    </location>
</feature>
<accession>A0AAD4RUY6</accession>
<feature type="domain" description="Trichome birefringence-like N-terminal" evidence="9">
    <location>
        <begin position="75"/>
        <end position="129"/>
    </location>
</feature>
<feature type="transmembrane region" description="Helical" evidence="7">
    <location>
        <begin position="37"/>
        <end position="59"/>
    </location>
</feature>
<evidence type="ECO:0000256" key="4">
    <source>
        <dbReference type="ARBA" id="ARBA00022968"/>
    </source>
</evidence>
<dbReference type="GO" id="GO:0016413">
    <property type="term" value="F:O-acetyltransferase activity"/>
    <property type="evidence" value="ECO:0007669"/>
    <property type="project" value="InterPro"/>
</dbReference>
<comment type="subcellular location">
    <subcellularLocation>
        <location evidence="1">Membrane</location>
        <topology evidence="1">Single-pass membrane protein</topology>
    </subcellularLocation>
</comment>
<keyword evidence="11" id="KW-1185">Reference proteome</keyword>
<comment type="similarity">
    <text evidence="2">Belongs to the PC-esterase family. TBL subfamily.</text>
</comment>
<evidence type="ECO:0000256" key="3">
    <source>
        <dbReference type="ARBA" id="ARBA00022692"/>
    </source>
</evidence>
<keyword evidence="4" id="KW-0735">Signal-anchor</keyword>
<keyword evidence="5 7" id="KW-1133">Transmembrane helix</keyword>
<evidence type="ECO:0000256" key="5">
    <source>
        <dbReference type="ARBA" id="ARBA00022989"/>
    </source>
</evidence>
<dbReference type="InterPro" id="IPR026057">
    <property type="entry name" value="TBL_C"/>
</dbReference>
<evidence type="ECO:0000256" key="1">
    <source>
        <dbReference type="ARBA" id="ARBA00004167"/>
    </source>
</evidence>
<reference evidence="10" key="1">
    <citation type="submission" date="2022-04" db="EMBL/GenBank/DDBJ databases">
        <title>A functionally conserved STORR gene fusion in Papaver species that diverged 16.8 million years ago.</title>
        <authorList>
            <person name="Catania T."/>
        </authorList>
    </citation>
    <scope>NUCLEOTIDE SEQUENCE</scope>
    <source>
        <strain evidence="10">S-188037</strain>
    </source>
</reference>
<organism evidence="10 11">
    <name type="scientific">Papaver atlanticum</name>
    <dbReference type="NCBI Taxonomy" id="357466"/>
    <lineage>
        <taxon>Eukaryota</taxon>
        <taxon>Viridiplantae</taxon>
        <taxon>Streptophyta</taxon>
        <taxon>Embryophyta</taxon>
        <taxon>Tracheophyta</taxon>
        <taxon>Spermatophyta</taxon>
        <taxon>Magnoliopsida</taxon>
        <taxon>Ranunculales</taxon>
        <taxon>Papaveraceae</taxon>
        <taxon>Papaveroideae</taxon>
        <taxon>Papaver</taxon>
    </lineage>
</organism>
<dbReference type="EMBL" id="JAJJMB010017986">
    <property type="protein sequence ID" value="KAI3832599.1"/>
    <property type="molecule type" value="Genomic_DNA"/>
</dbReference>
<evidence type="ECO:0000313" key="11">
    <source>
        <dbReference type="Proteomes" id="UP001202328"/>
    </source>
</evidence>
<evidence type="ECO:0000259" key="8">
    <source>
        <dbReference type="Pfam" id="PF13839"/>
    </source>
</evidence>
<evidence type="ECO:0000259" key="9">
    <source>
        <dbReference type="Pfam" id="PF14416"/>
    </source>
</evidence>
<keyword evidence="6 7" id="KW-0472">Membrane</keyword>
<dbReference type="PANTHER" id="PTHR32285:SF53">
    <property type="entry name" value="PROTEIN TRICHOME BIREFRINGENCE-LIKE 9"/>
    <property type="match status" value="1"/>
</dbReference>
<feature type="domain" description="Trichome birefringence-like C-terminal" evidence="8">
    <location>
        <begin position="361"/>
        <end position="477"/>
    </location>
</feature>